<keyword evidence="1" id="KW-0344">Guanine-nucleotide releasing factor</keyword>
<dbReference type="InterPro" id="IPR058923">
    <property type="entry name" value="RCC1-like_dom"/>
</dbReference>
<organism evidence="4 5">
    <name type="scientific">Paenibacillus urinalis</name>
    <dbReference type="NCBI Taxonomy" id="521520"/>
    <lineage>
        <taxon>Bacteria</taxon>
        <taxon>Bacillati</taxon>
        <taxon>Bacillota</taxon>
        <taxon>Bacilli</taxon>
        <taxon>Bacillales</taxon>
        <taxon>Paenibacillaceae</taxon>
        <taxon>Paenibacillus</taxon>
    </lineage>
</organism>
<keyword evidence="2" id="KW-0677">Repeat</keyword>
<dbReference type="InterPro" id="IPR000408">
    <property type="entry name" value="Reg_chr_condens"/>
</dbReference>
<dbReference type="Gene3D" id="2.130.10.30">
    <property type="entry name" value="Regulator of chromosome condensation 1/beta-lactamase-inhibitor protein II"/>
    <property type="match status" value="2"/>
</dbReference>
<evidence type="ECO:0000259" key="3">
    <source>
        <dbReference type="Pfam" id="PF25390"/>
    </source>
</evidence>
<keyword evidence="4" id="KW-0614">Plasmid</keyword>
<proteinExistence type="predicted"/>
<keyword evidence="5" id="KW-1185">Reference proteome</keyword>
<dbReference type="SUPFAM" id="SSF50985">
    <property type="entry name" value="RCC1/BLIP-II"/>
    <property type="match status" value="2"/>
</dbReference>
<evidence type="ECO:0000313" key="5">
    <source>
        <dbReference type="Proteomes" id="UP001221519"/>
    </source>
</evidence>
<reference evidence="4 5" key="1">
    <citation type="submission" date="2023-02" db="EMBL/GenBank/DDBJ databases">
        <title>Pathogen: clinical or host-associated sample.</title>
        <authorList>
            <person name="Hergert J."/>
            <person name="Casey R."/>
            <person name="Wagner J."/>
            <person name="Young E.L."/>
            <person name="Oakeson K.F."/>
        </authorList>
    </citation>
    <scope>NUCLEOTIDE SEQUENCE [LARGE SCALE GENOMIC DNA]</scope>
    <source>
        <strain evidence="4 5">2022CK-00829</strain>
        <plasmid evidence="4 5">unnamed1</plasmid>
    </source>
</reference>
<dbReference type="RefSeq" id="WP_274338699.1">
    <property type="nucleotide sequence ID" value="NZ_CP118109.1"/>
</dbReference>
<evidence type="ECO:0000256" key="2">
    <source>
        <dbReference type="ARBA" id="ARBA00022737"/>
    </source>
</evidence>
<evidence type="ECO:0000313" key="4">
    <source>
        <dbReference type="EMBL" id="WDI05105.1"/>
    </source>
</evidence>
<dbReference type="Pfam" id="PF25390">
    <property type="entry name" value="WD40_RLD"/>
    <property type="match status" value="1"/>
</dbReference>
<name>A0ABY7XH62_9BACL</name>
<feature type="domain" description="RCC1-like" evidence="3">
    <location>
        <begin position="17"/>
        <end position="344"/>
    </location>
</feature>
<protein>
    <recommendedName>
        <fullName evidence="3">RCC1-like domain-containing protein</fullName>
    </recommendedName>
</protein>
<dbReference type="EMBL" id="CP118109">
    <property type="protein sequence ID" value="WDI05105.1"/>
    <property type="molecule type" value="Genomic_DNA"/>
</dbReference>
<dbReference type="InterPro" id="IPR051553">
    <property type="entry name" value="Ran_GTPase-activating"/>
</dbReference>
<dbReference type="PANTHER" id="PTHR45982">
    <property type="entry name" value="REGULATOR OF CHROMOSOME CONDENSATION"/>
    <property type="match status" value="1"/>
</dbReference>
<dbReference type="PRINTS" id="PR00633">
    <property type="entry name" value="RCCNDNSATION"/>
</dbReference>
<sequence>MAHASNFIHLINKDNKIVSAGQNDKGQIGNGSGGNLTVFSENTRAPGVKFIKVSMGINFAIALSEDGNLYGMGDNVLGQLGKGTTINNGTIAIIPTISDVIDIACGSNFALAITRSGEVYATGNNNNGQLGLGHRNNVTTFSKVPLPEGMTAKKVACGVSASILLLSDGSIYGAGSNTYGFLLNSVSANNKFIKILEAIDEDIREIFTSNYSGFYINSQSELYGWGHNTNGNLGTGDTVNQTTPILIDVDVKTVDGSLYNTVYVKNDGSAWGTGSNSSGSLGLGDSEKRLRFEQINSLSNITQVFLGTVASYFLQDTLDLYAVGSQVYGQQGTTATSDVLTPIKRNVQDIMILPNISKPKTYPVNQPARLIATCAPQNGIQNLKIKGIYPNGTTAKLLISSDQSIYKRYDKASAQWVETSLDEIETVGMTIADVESLPPEQVQWLVGITFYVAISLATSDPSTTPIFSGIDAFIDLNASTPVVASVTMDYSVKEPKGPQYFVSIDDGETWKEVNPDELTNTSDLSEGKELKVKAVLDNGLELHGLSYSWV</sequence>
<gene>
    <name evidence="4" type="ORF">PUW25_26405</name>
</gene>
<dbReference type="Proteomes" id="UP001221519">
    <property type="component" value="Plasmid unnamed1"/>
</dbReference>
<evidence type="ECO:0000256" key="1">
    <source>
        <dbReference type="ARBA" id="ARBA00022658"/>
    </source>
</evidence>
<dbReference type="InterPro" id="IPR009091">
    <property type="entry name" value="RCC1/BLIP-II"/>
</dbReference>
<dbReference type="PROSITE" id="PS50012">
    <property type="entry name" value="RCC1_3"/>
    <property type="match status" value="3"/>
</dbReference>
<geneLocation type="plasmid" evidence="4 5">
    <name>unnamed1</name>
</geneLocation>
<accession>A0ABY7XH62</accession>
<dbReference type="PANTHER" id="PTHR45982:SF1">
    <property type="entry name" value="REGULATOR OF CHROMOSOME CONDENSATION"/>
    <property type="match status" value="1"/>
</dbReference>